<proteinExistence type="predicted"/>
<keyword evidence="1" id="KW-1133">Transmembrane helix</keyword>
<evidence type="ECO:0000313" key="2">
    <source>
        <dbReference type="EMBL" id="PAD75802.1"/>
    </source>
</evidence>
<gene>
    <name evidence="2" type="ORF">CHH67_14265</name>
</gene>
<keyword evidence="1" id="KW-0472">Membrane</keyword>
<dbReference type="RefSeq" id="WP_095265865.1">
    <property type="nucleotide sequence ID" value="NZ_NPBY01000044.1"/>
</dbReference>
<dbReference type="EMBL" id="NPBY01000044">
    <property type="protein sequence ID" value="PAD75802.1"/>
    <property type="molecule type" value="Genomic_DNA"/>
</dbReference>
<accession>A0A268ERQ0</accession>
<evidence type="ECO:0000256" key="1">
    <source>
        <dbReference type="SAM" id="Phobius"/>
    </source>
</evidence>
<dbReference type="OrthoDB" id="2628844at2"/>
<evidence type="ECO:0000313" key="3">
    <source>
        <dbReference type="Proteomes" id="UP000215596"/>
    </source>
</evidence>
<dbReference type="AlphaFoldDB" id="A0A268ERQ0"/>
<dbReference type="Proteomes" id="UP000215596">
    <property type="component" value="Unassembled WGS sequence"/>
</dbReference>
<organism evidence="2 3">
    <name type="scientific">Paenibacillus campinasensis</name>
    <dbReference type="NCBI Taxonomy" id="66347"/>
    <lineage>
        <taxon>Bacteria</taxon>
        <taxon>Bacillati</taxon>
        <taxon>Bacillota</taxon>
        <taxon>Bacilli</taxon>
        <taxon>Bacillales</taxon>
        <taxon>Paenibacillaceae</taxon>
        <taxon>Paenibacillus</taxon>
    </lineage>
</organism>
<protein>
    <submittedName>
        <fullName evidence="2">Uncharacterized protein</fullName>
    </submittedName>
</protein>
<reference evidence="2 3" key="1">
    <citation type="submission" date="2017-07" db="EMBL/GenBank/DDBJ databases">
        <title>Isolation and whole genome analysis of endospore-forming bacteria from heroin.</title>
        <authorList>
            <person name="Kalinowski J."/>
            <person name="Ahrens B."/>
            <person name="Al-Dilaimi A."/>
            <person name="Winkler A."/>
            <person name="Wibberg D."/>
            <person name="Schleenbecker U."/>
            <person name="Ruckert C."/>
            <person name="Wolfel R."/>
            <person name="Grass G."/>
        </authorList>
    </citation>
    <scope>NUCLEOTIDE SEQUENCE [LARGE SCALE GENOMIC DNA]</scope>
    <source>
        <strain evidence="2 3">7537-G1</strain>
    </source>
</reference>
<feature type="transmembrane region" description="Helical" evidence="1">
    <location>
        <begin position="25"/>
        <end position="47"/>
    </location>
</feature>
<feature type="transmembrane region" description="Helical" evidence="1">
    <location>
        <begin position="62"/>
        <end position="80"/>
    </location>
</feature>
<keyword evidence="1" id="KW-0812">Transmembrane</keyword>
<comment type="caution">
    <text evidence="2">The sequence shown here is derived from an EMBL/GenBank/DDBJ whole genome shotgun (WGS) entry which is preliminary data.</text>
</comment>
<name>A0A268ERQ0_9BACL</name>
<sequence>MLMRNEEKWLETWPRIRSKGKARYIVTRGLLRGLLIYVVWAAVTWFWDRERFSPEHFMDRYYIYFVLFLLYGFLISASSWKGNNMKYDNLIKHGKAKKDTSN</sequence>